<dbReference type="EMBL" id="JAUNQW010000048">
    <property type="protein sequence ID" value="MDO5457976.1"/>
    <property type="molecule type" value="Genomic_DNA"/>
</dbReference>
<dbReference type="InterPro" id="IPR036390">
    <property type="entry name" value="WH_DNA-bd_sf"/>
</dbReference>
<evidence type="ECO:0000313" key="5">
    <source>
        <dbReference type="EMBL" id="MDO5457976.1"/>
    </source>
</evidence>
<dbReference type="PIRSF" id="PIRSF019455">
    <property type="entry name" value="CopR_AtkY"/>
    <property type="match status" value="1"/>
</dbReference>
<organism evidence="5 6">
    <name type="scientific">Atopococcus tabaci</name>
    <dbReference type="NCBI Taxonomy" id="269774"/>
    <lineage>
        <taxon>Bacteria</taxon>
        <taxon>Bacillati</taxon>
        <taxon>Bacillota</taxon>
        <taxon>Bacilli</taxon>
        <taxon>Lactobacillales</taxon>
        <taxon>Carnobacteriaceae</taxon>
        <taxon>Atopococcus</taxon>
    </lineage>
</organism>
<reference evidence="5" key="1">
    <citation type="submission" date="2023-07" db="EMBL/GenBank/DDBJ databases">
        <title>Between Cages and Wild: Unraveling the Impact of Captivity on Animal Microbiomes and Antimicrobial Resistance.</title>
        <authorList>
            <person name="Schmartz G.P."/>
            <person name="Rehner J."/>
            <person name="Schuff M.J."/>
            <person name="Becker S.L."/>
            <person name="Kravczyk M."/>
            <person name="Gurevich A."/>
            <person name="Francke R."/>
            <person name="Mueller R."/>
            <person name="Keller V."/>
            <person name="Keller A."/>
        </authorList>
    </citation>
    <scope>NUCLEOTIDE SEQUENCE</scope>
    <source>
        <strain evidence="5">S39M_St_73</strain>
    </source>
</reference>
<dbReference type="NCBIfam" id="TIGR02698">
    <property type="entry name" value="CopY_TcrY"/>
    <property type="match status" value="1"/>
</dbReference>
<keyword evidence="2" id="KW-0805">Transcription regulation</keyword>
<keyword evidence="6" id="KW-1185">Reference proteome</keyword>
<dbReference type="AlphaFoldDB" id="A0AA43UDF8"/>
<protein>
    <submittedName>
        <fullName evidence="5">CopY/TcrY family copper transport repressor</fullName>
    </submittedName>
</protein>
<dbReference type="InterPro" id="IPR005650">
    <property type="entry name" value="BlaI_family"/>
</dbReference>
<dbReference type="Proteomes" id="UP001171751">
    <property type="component" value="Unassembled WGS sequence"/>
</dbReference>
<gene>
    <name evidence="5" type="ORF">Q4F26_06470</name>
</gene>
<evidence type="ECO:0000256" key="4">
    <source>
        <dbReference type="ARBA" id="ARBA00023163"/>
    </source>
</evidence>
<dbReference type="GO" id="GO:0003677">
    <property type="term" value="F:DNA binding"/>
    <property type="evidence" value="ECO:0007669"/>
    <property type="project" value="UniProtKB-KW"/>
</dbReference>
<dbReference type="Pfam" id="PF03965">
    <property type="entry name" value="Penicillinase_R"/>
    <property type="match status" value="1"/>
</dbReference>
<evidence type="ECO:0000256" key="2">
    <source>
        <dbReference type="ARBA" id="ARBA00023015"/>
    </source>
</evidence>
<evidence type="ECO:0000256" key="1">
    <source>
        <dbReference type="ARBA" id="ARBA00011046"/>
    </source>
</evidence>
<evidence type="ECO:0000313" key="6">
    <source>
        <dbReference type="Proteomes" id="UP001171751"/>
    </source>
</evidence>
<dbReference type="SUPFAM" id="SSF46785">
    <property type="entry name" value="Winged helix' DNA-binding domain"/>
    <property type="match status" value="1"/>
</dbReference>
<dbReference type="GO" id="GO:0045892">
    <property type="term" value="P:negative regulation of DNA-templated transcription"/>
    <property type="evidence" value="ECO:0007669"/>
    <property type="project" value="InterPro"/>
</dbReference>
<dbReference type="InterPro" id="IPR014071">
    <property type="entry name" value="Cu_transp_CopY/TcrY"/>
</dbReference>
<dbReference type="Gene3D" id="1.10.10.10">
    <property type="entry name" value="Winged helix-like DNA-binding domain superfamily/Winged helix DNA-binding domain"/>
    <property type="match status" value="1"/>
</dbReference>
<proteinExistence type="inferred from homology"/>
<keyword evidence="4" id="KW-0804">Transcription</keyword>
<comment type="caution">
    <text evidence="5">The sequence shown here is derived from an EMBL/GenBank/DDBJ whole genome shotgun (WGS) entry which is preliminary data.</text>
</comment>
<dbReference type="InterPro" id="IPR036388">
    <property type="entry name" value="WH-like_DNA-bd_sf"/>
</dbReference>
<comment type="similarity">
    <text evidence="1">Belongs to the BlaI transcriptional regulatory family.</text>
</comment>
<name>A0AA43UDF8_9LACT</name>
<keyword evidence="3" id="KW-0238">DNA-binding</keyword>
<evidence type="ECO:0000256" key="3">
    <source>
        <dbReference type="ARBA" id="ARBA00023125"/>
    </source>
</evidence>
<accession>A0AA43UDF8</accession>
<sequence length="148" mass="16966">MSQEKVFITPAEWEVMRVVWANGSMTSREIQNILEEETGWKTATTKTFIGRLKDKNALSAERKGRQYIYSAAISERESVKEEITSSFDKVCNQKIGVYLNDYIQTTTLSQKDILLLIEALESKLEDAPRQIPCQCHKGQCNCQDCQHE</sequence>